<dbReference type="Proteomes" id="UP000829685">
    <property type="component" value="Unassembled WGS sequence"/>
</dbReference>
<keyword evidence="4 5" id="KW-0472">Membrane</keyword>
<feature type="transmembrane region" description="Helical" evidence="7">
    <location>
        <begin position="271"/>
        <end position="295"/>
    </location>
</feature>
<sequence length="356" mass="39810">MKDPFPIAPIPALSKAVQPLADYLSLPTLPLHIHEVLIIAAFYHFILVVVSPVVSSRLFPAQYKSLSKSKKLNWDVHVVSLVQSTQINALALWVIFTDDERWDMDAQERVYGYTGGAALIQALAAGYFLWDLLITAANVNIFGLGMLAHAISALLVYSFGFRPFVNFYSTTFILWELSSPFLNVHWFCDKLGLTGSRIQLYNGIALIFTFFSCRLVWGTYNSYKVYNDVWPVLGTKPLYIPSTPEAAQNLGVGVPERYGSTMRFVDDSTVIPLWLGAIYLGANLTLNSLNFYWFVKMIQAVQKRFDPSKKGEAEEKTIQDGAATTTSIHVKSEITTRPRRGTILDGEEGDQPPPVI</sequence>
<dbReference type="PROSITE" id="PS50922">
    <property type="entry name" value="TLC"/>
    <property type="match status" value="1"/>
</dbReference>
<feature type="region of interest" description="Disordered" evidence="6">
    <location>
        <begin position="309"/>
        <end position="356"/>
    </location>
</feature>
<feature type="domain" description="TLC" evidence="8">
    <location>
        <begin position="69"/>
        <end position="306"/>
    </location>
</feature>
<keyword evidence="2 5" id="KW-0812">Transmembrane</keyword>
<comment type="subcellular location">
    <subcellularLocation>
        <location evidence="1">Membrane</location>
        <topology evidence="1">Multi-pass membrane protein</topology>
    </subcellularLocation>
</comment>
<evidence type="ECO:0000256" key="4">
    <source>
        <dbReference type="ARBA" id="ARBA00023136"/>
    </source>
</evidence>
<dbReference type="InterPro" id="IPR006634">
    <property type="entry name" value="TLC-dom"/>
</dbReference>
<dbReference type="GO" id="GO:0055088">
    <property type="term" value="P:lipid homeostasis"/>
    <property type="evidence" value="ECO:0007669"/>
    <property type="project" value="TreeGrafter"/>
</dbReference>
<proteinExistence type="predicted"/>
<gene>
    <name evidence="9" type="ORF">JX265_009274</name>
</gene>
<dbReference type="PANTHER" id="PTHR13439">
    <property type="entry name" value="CT120 PROTEIN"/>
    <property type="match status" value="1"/>
</dbReference>
<protein>
    <recommendedName>
        <fullName evidence="8">TLC domain-containing protein</fullName>
    </recommendedName>
</protein>
<comment type="caution">
    <text evidence="9">The sequence shown here is derived from an EMBL/GenBank/DDBJ whole genome shotgun (WGS) entry which is preliminary data.</text>
</comment>
<feature type="transmembrane region" description="Helical" evidence="7">
    <location>
        <begin position="36"/>
        <end position="55"/>
    </location>
</feature>
<keyword evidence="10" id="KW-1185">Reference proteome</keyword>
<feature type="transmembrane region" description="Helical" evidence="7">
    <location>
        <begin position="200"/>
        <end position="220"/>
    </location>
</feature>
<evidence type="ECO:0000313" key="9">
    <source>
        <dbReference type="EMBL" id="KAI1862560.1"/>
    </source>
</evidence>
<feature type="transmembrane region" description="Helical" evidence="7">
    <location>
        <begin position="167"/>
        <end position="188"/>
    </location>
</feature>
<feature type="transmembrane region" description="Helical" evidence="7">
    <location>
        <begin position="111"/>
        <end position="130"/>
    </location>
</feature>
<evidence type="ECO:0000256" key="5">
    <source>
        <dbReference type="PROSITE-ProRule" id="PRU00205"/>
    </source>
</evidence>
<dbReference type="AlphaFoldDB" id="A0A9Q0AN00"/>
<evidence type="ECO:0000259" key="8">
    <source>
        <dbReference type="PROSITE" id="PS50922"/>
    </source>
</evidence>
<evidence type="ECO:0000256" key="3">
    <source>
        <dbReference type="ARBA" id="ARBA00022989"/>
    </source>
</evidence>
<evidence type="ECO:0000256" key="7">
    <source>
        <dbReference type="SAM" id="Phobius"/>
    </source>
</evidence>
<evidence type="ECO:0000313" key="10">
    <source>
        <dbReference type="Proteomes" id="UP000829685"/>
    </source>
</evidence>
<dbReference type="Pfam" id="PF03798">
    <property type="entry name" value="TRAM_LAG1_CLN8"/>
    <property type="match status" value="1"/>
</dbReference>
<feature type="transmembrane region" description="Helical" evidence="7">
    <location>
        <begin position="142"/>
        <end position="161"/>
    </location>
</feature>
<reference evidence="9" key="1">
    <citation type="submission" date="2021-03" db="EMBL/GenBank/DDBJ databases">
        <title>Revisited historic fungal species revealed as producer of novel bioactive compounds through whole genome sequencing and comparative genomics.</title>
        <authorList>
            <person name="Vignolle G.A."/>
            <person name="Hochenegger N."/>
            <person name="Mach R.L."/>
            <person name="Mach-Aigner A.R."/>
            <person name="Javad Rahimi M."/>
            <person name="Salim K.A."/>
            <person name="Chan C.M."/>
            <person name="Lim L.B.L."/>
            <person name="Cai F."/>
            <person name="Druzhinina I.S."/>
            <person name="U'Ren J.M."/>
            <person name="Derntl C."/>
        </authorList>
    </citation>
    <scope>NUCLEOTIDE SEQUENCE</scope>
    <source>
        <strain evidence="9">TUCIM 5799</strain>
    </source>
</reference>
<evidence type="ECO:0000256" key="2">
    <source>
        <dbReference type="ARBA" id="ARBA00022692"/>
    </source>
</evidence>
<name>A0A9Q0AN00_9PEZI</name>
<feature type="transmembrane region" description="Helical" evidence="7">
    <location>
        <begin position="76"/>
        <end position="96"/>
    </location>
</feature>
<dbReference type="SMART" id="SM00724">
    <property type="entry name" value="TLC"/>
    <property type="match status" value="1"/>
</dbReference>
<keyword evidence="3 7" id="KW-1133">Transmembrane helix</keyword>
<accession>A0A9Q0AN00</accession>
<evidence type="ECO:0000256" key="6">
    <source>
        <dbReference type="SAM" id="MobiDB-lite"/>
    </source>
</evidence>
<evidence type="ECO:0000256" key="1">
    <source>
        <dbReference type="ARBA" id="ARBA00004141"/>
    </source>
</evidence>
<dbReference type="EMBL" id="JAFIMR010000027">
    <property type="protein sequence ID" value="KAI1862560.1"/>
    <property type="molecule type" value="Genomic_DNA"/>
</dbReference>
<dbReference type="GO" id="GO:0016020">
    <property type="term" value="C:membrane"/>
    <property type="evidence" value="ECO:0007669"/>
    <property type="project" value="UniProtKB-SubCell"/>
</dbReference>
<dbReference type="GO" id="GO:0005783">
    <property type="term" value="C:endoplasmic reticulum"/>
    <property type="evidence" value="ECO:0007669"/>
    <property type="project" value="TreeGrafter"/>
</dbReference>
<organism evidence="9 10">
    <name type="scientific">Neoarthrinium moseri</name>
    <dbReference type="NCBI Taxonomy" id="1658444"/>
    <lineage>
        <taxon>Eukaryota</taxon>
        <taxon>Fungi</taxon>
        <taxon>Dikarya</taxon>
        <taxon>Ascomycota</taxon>
        <taxon>Pezizomycotina</taxon>
        <taxon>Sordariomycetes</taxon>
        <taxon>Xylariomycetidae</taxon>
        <taxon>Amphisphaeriales</taxon>
        <taxon>Apiosporaceae</taxon>
        <taxon>Neoarthrinium</taxon>
    </lineage>
</organism>
<feature type="compositionally biased region" description="Basic and acidic residues" evidence="6">
    <location>
        <begin position="309"/>
        <end position="318"/>
    </location>
</feature>
<dbReference type="PANTHER" id="PTHR13439:SF0">
    <property type="entry name" value="TOPOISOMERASE I DAMAGE AFFECTED PROTEIN 4"/>
    <property type="match status" value="1"/>
</dbReference>
<dbReference type="InterPro" id="IPR050846">
    <property type="entry name" value="TLCD"/>
</dbReference>